<feature type="domain" description="SET" evidence="9">
    <location>
        <begin position="325"/>
        <end position="442"/>
    </location>
</feature>
<comment type="subcellular location">
    <subcellularLocation>
        <location evidence="2">Chromosome</location>
    </subcellularLocation>
    <subcellularLocation>
        <location evidence="1">Nucleus</location>
    </subcellularLocation>
</comment>
<dbReference type="InterPro" id="IPR003616">
    <property type="entry name" value="Post-SET_dom"/>
</dbReference>
<evidence type="ECO:0000256" key="4">
    <source>
        <dbReference type="ARBA" id="ARBA00022603"/>
    </source>
</evidence>
<dbReference type="EMBL" id="JAQQAF010000005">
    <property type="protein sequence ID" value="KAJ8484422.1"/>
    <property type="molecule type" value="Genomic_DNA"/>
</dbReference>
<comment type="caution">
    <text evidence="12">The sequence shown here is derived from an EMBL/GenBank/DDBJ whole genome shotgun (WGS) entry which is preliminary data.</text>
</comment>
<dbReference type="AlphaFoldDB" id="A0AAV8QZS2"/>
<dbReference type="SMART" id="SM00317">
    <property type="entry name" value="SET"/>
    <property type="match status" value="1"/>
</dbReference>
<feature type="domain" description="AWS" evidence="11">
    <location>
        <begin position="280"/>
        <end position="325"/>
    </location>
</feature>
<evidence type="ECO:0000259" key="11">
    <source>
        <dbReference type="PROSITE" id="PS51215"/>
    </source>
</evidence>
<keyword evidence="7" id="KW-0539">Nucleus</keyword>
<sequence>MPDLGNLLLPLPAAHPPHRGDPSSSSSTSSSPRHEILHAGDAGLDRKCSRPLRFPVSTRDTCAAFKQERKTGKKAADGKASLADHVSAWREKKMAAGVPDRECFLPFLTNAPRMVDCHMCNRCIYPGEELRCSVLGCQEAYHLTCAKKLIGPSTSRPFKCPQHGCFVCKQKAYWRCVRCTMAAHTKCAPWPENVIYFKNRPGRAICWRHSPDWRLENKHADLTSDVEEAFVRLPLPYVDEEFKMGTILKDVVENKAEPAPYVHIRRNVYLIKKKRDGAETGVGCSNCDSNSTCKENCECRGLSVSCSKACRCSDMCKNRPFRKEKKIKVVKTEYCGWGVVALEVMEKGDFVIEYIGEVIDDALCEQRLWDMKHRGDQNFYMCEIHKDFTIDATFKGNASRFLNHNCDPNCKLEKWQVDGETRIGVFALSSIDIGEPLTYDYRFVHFGPMVKCHCGASNCQGYLGSKRKLNQMPSCWGSKRKRSTALHHAK</sequence>
<keyword evidence="3" id="KW-0158">Chromosome</keyword>
<evidence type="ECO:0000259" key="10">
    <source>
        <dbReference type="PROSITE" id="PS50868"/>
    </source>
</evidence>
<dbReference type="GO" id="GO:0042054">
    <property type="term" value="F:histone methyltransferase activity"/>
    <property type="evidence" value="ECO:0007669"/>
    <property type="project" value="InterPro"/>
</dbReference>
<evidence type="ECO:0000259" key="9">
    <source>
        <dbReference type="PROSITE" id="PS50280"/>
    </source>
</evidence>
<dbReference type="GO" id="GO:0005634">
    <property type="term" value="C:nucleus"/>
    <property type="evidence" value="ECO:0007669"/>
    <property type="project" value="UniProtKB-SubCell"/>
</dbReference>
<dbReference type="GO" id="GO:0032259">
    <property type="term" value="P:methylation"/>
    <property type="evidence" value="ECO:0007669"/>
    <property type="project" value="UniProtKB-KW"/>
</dbReference>
<dbReference type="PANTHER" id="PTHR22884">
    <property type="entry name" value="SET DOMAIN PROTEINS"/>
    <property type="match status" value="1"/>
</dbReference>
<evidence type="ECO:0000313" key="12">
    <source>
        <dbReference type="EMBL" id="KAJ8484422.1"/>
    </source>
</evidence>
<dbReference type="InterPro" id="IPR047893">
    <property type="entry name" value="ASHR3-like_SET"/>
</dbReference>
<feature type="region of interest" description="Disordered" evidence="8">
    <location>
        <begin position="1"/>
        <end position="35"/>
    </location>
</feature>
<gene>
    <name evidence="12" type="ORF">OPV22_016907</name>
</gene>
<dbReference type="Gene3D" id="3.30.40.10">
    <property type="entry name" value="Zinc/RING finger domain, C3HC4 (zinc finger)"/>
    <property type="match status" value="1"/>
</dbReference>
<dbReference type="Pfam" id="PF00856">
    <property type="entry name" value="SET"/>
    <property type="match status" value="1"/>
</dbReference>
<dbReference type="Proteomes" id="UP001222027">
    <property type="component" value="Unassembled WGS sequence"/>
</dbReference>
<evidence type="ECO:0000256" key="8">
    <source>
        <dbReference type="SAM" id="MobiDB-lite"/>
    </source>
</evidence>
<name>A0AAV8QZS2_ENSVE</name>
<dbReference type="SUPFAM" id="SSF82199">
    <property type="entry name" value="SET domain"/>
    <property type="match status" value="1"/>
</dbReference>
<accession>A0AAV8QZS2</accession>
<dbReference type="PROSITE" id="PS51215">
    <property type="entry name" value="AWS"/>
    <property type="match status" value="1"/>
</dbReference>
<evidence type="ECO:0000256" key="1">
    <source>
        <dbReference type="ARBA" id="ARBA00004123"/>
    </source>
</evidence>
<dbReference type="InterPro" id="IPR025787">
    <property type="entry name" value="Hist-Lys_N-MeTrfase_SET2_plant"/>
</dbReference>
<dbReference type="InterPro" id="IPR013083">
    <property type="entry name" value="Znf_RING/FYVE/PHD"/>
</dbReference>
<evidence type="ECO:0008006" key="14">
    <source>
        <dbReference type="Google" id="ProtNLM"/>
    </source>
</evidence>
<protein>
    <recommendedName>
        <fullName evidence="14">Histone-lysine N-methyltransferase</fullName>
    </recommendedName>
</protein>
<dbReference type="FunFam" id="2.170.270.10:FF:000043">
    <property type="entry name" value="Histone-lysine N-methyltransferase"/>
    <property type="match status" value="1"/>
</dbReference>
<feature type="domain" description="Post-SET" evidence="10">
    <location>
        <begin position="448"/>
        <end position="464"/>
    </location>
</feature>
<evidence type="ECO:0000256" key="2">
    <source>
        <dbReference type="ARBA" id="ARBA00004286"/>
    </source>
</evidence>
<dbReference type="PROSITE" id="PS50868">
    <property type="entry name" value="POST_SET"/>
    <property type="match status" value="1"/>
</dbReference>
<evidence type="ECO:0000256" key="6">
    <source>
        <dbReference type="ARBA" id="ARBA00022691"/>
    </source>
</evidence>
<dbReference type="SMART" id="SM00508">
    <property type="entry name" value="PostSET"/>
    <property type="match status" value="1"/>
</dbReference>
<dbReference type="InterPro" id="IPR001214">
    <property type="entry name" value="SET_dom"/>
</dbReference>
<dbReference type="InterPro" id="IPR050777">
    <property type="entry name" value="SET2_Histone-Lys_MeTrsfase"/>
</dbReference>
<evidence type="ECO:0000256" key="3">
    <source>
        <dbReference type="ARBA" id="ARBA00022454"/>
    </source>
</evidence>
<evidence type="ECO:0000313" key="13">
    <source>
        <dbReference type="Proteomes" id="UP001222027"/>
    </source>
</evidence>
<keyword evidence="5" id="KW-0808">Transferase</keyword>
<proteinExistence type="predicted"/>
<keyword evidence="13" id="KW-1185">Reference proteome</keyword>
<dbReference type="Gene3D" id="2.170.270.10">
    <property type="entry name" value="SET domain"/>
    <property type="match status" value="1"/>
</dbReference>
<dbReference type="PROSITE" id="PS51578">
    <property type="entry name" value="SAM_MT43_SET2_2"/>
    <property type="match status" value="1"/>
</dbReference>
<keyword evidence="4" id="KW-0489">Methyltransferase</keyword>
<evidence type="ECO:0000256" key="5">
    <source>
        <dbReference type="ARBA" id="ARBA00022679"/>
    </source>
</evidence>
<dbReference type="InterPro" id="IPR006560">
    <property type="entry name" value="AWS_dom"/>
</dbReference>
<dbReference type="GO" id="GO:0005694">
    <property type="term" value="C:chromosome"/>
    <property type="evidence" value="ECO:0007669"/>
    <property type="project" value="UniProtKB-SubCell"/>
</dbReference>
<keyword evidence="6" id="KW-0949">S-adenosyl-L-methionine</keyword>
<evidence type="ECO:0000256" key="7">
    <source>
        <dbReference type="ARBA" id="ARBA00023242"/>
    </source>
</evidence>
<reference evidence="12 13" key="1">
    <citation type="submission" date="2022-12" db="EMBL/GenBank/DDBJ databases">
        <title>Chromosome-scale assembly of the Ensete ventricosum genome.</title>
        <authorList>
            <person name="Dussert Y."/>
            <person name="Stocks J."/>
            <person name="Wendawek A."/>
            <person name="Woldeyes F."/>
            <person name="Nichols R.A."/>
            <person name="Borrell J.S."/>
        </authorList>
    </citation>
    <scope>NUCLEOTIDE SEQUENCE [LARGE SCALE GENOMIC DNA]</scope>
    <source>
        <strain evidence="13">cv. Maze</strain>
        <tissue evidence="12">Seeds</tissue>
    </source>
</reference>
<dbReference type="CDD" id="cd19175">
    <property type="entry name" value="SET_ASHR3-like"/>
    <property type="match status" value="1"/>
</dbReference>
<organism evidence="12 13">
    <name type="scientific">Ensete ventricosum</name>
    <name type="common">Abyssinian banana</name>
    <name type="synonym">Musa ensete</name>
    <dbReference type="NCBI Taxonomy" id="4639"/>
    <lineage>
        <taxon>Eukaryota</taxon>
        <taxon>Viridiplantae</taxon>
        <taxon>Streptophyta</taxon>
        <taxon>Embryophyta</taxon>
        <taxon>Tracheophyta</taxon>
        <taxon>Spermatophyta</taxon>
        <taxon>Magnoliopsida</taxon>
        <taxon>Liliopsida</taxon>
        <taxon>Zingiberales</taxon>
        <taxon>Musaceae</taxon>
        <taxon>Ensete</taxon>
    </lineage>
</organism>
<dbReference type="PROSITE" id="PS50280">
    <property type="entry name" value="SET"/>
    <property type="match status" value="1"/>
</dbReference>
<dbReference type="InterPro" id="IPR046341">
    <property type="entry name" value="SET_dom_sf"/>
</dbReference>